<organism evidence="1 2">
    <name type="scientific">Dictyobacter halimunensis</name>
    <dbReference type="NCBI Taxonomy" id="3026934"/>
    <lineage>
        <taxon>Bacteria</taxon>
        <taxon>Bacillati</taxon>
        <taxon>Chloroflexota</taxon>
        <taxon>Ktedonobacteria</taxon>
        <taxon>Ktedonobacterales</taxon>
        <taxon>Dictyobacteraceae</taxon>
        <taxon>Dictyobacter</taxon>
    </lineage>
</organism>
<accession>A0ABQ6FPZ5</accession>
<evidence type="ECO:0008006" key="3">
    <source>
        <dbReference type="Google" id="ProtNLM"/>
    </source>
</evidence>
<dbReference type="EMBL" id="BSRI01000002">
    <property type="protein sequence ID" value="GLV56344.1"/>
    <property type="molecule type" value="Genomic_DNA"/>
</dbReference>
<dbReference type="RefSeq" id="WP_338251563.1">
    <property type="nucleotide sequence ID" value="NZ_BSRI01000002.1"/>
</dbReference>
<keyword evidence="2" id="KW-1185">Reference proteome</keyword>
<gene>
    <name evidence="1" type="ORF">KDH_31850</name>
</gene>
<proteinExistence type="predicted"/>
<comment type="caution">
    <text evidence="1">The sequence shown here is derived from an EMBL/GenBank/DDBJ whole genome shotgun (WGS) entry which is preliminary data.</text>
</comment>
<evidence type="ECO:0000313" key="2">
    <source>
        <dbReference type="Proteomes" id="UP001344906"/>
    </source>
</evidence>
<name>A0ABQ6FPZ5_9CHLR</name>
<evidence type="ECO:0000313" key="1">
    <source>
        <dbReference type="EMBL" id="GLV56344.1"/>
    </source>
</evidence>
<protein>
    <recommendedName>
        <fullName evidence="3">DUF4177 domain-containing protein</fullName>
    </recommendedName>
</protein>
<dbReference type="Proteomes" id="UP001344906">
    <property type="component" value="Unassembled WGS sequence"/>
</dbReference>
<reference evidence="1 2" key="1">
    <citation type="submission" date="2023-02" db="EMBL/GenBank/DDBJ databases">
        <title>Dictyobacter halimunensis sp. nov., a new member of the class Ktedonobacteria from forest soil in a geothermal area.</title>
        <authorList>
            <person name="Rachmania M.K."/>
            <person name="Ningsih F."/>
            <person name="Sakai Y."/>
            <person name="Yabe S."/>
            <person name="Yokota A."/>
            <person name="Sjamsuridzal W."/>
        </authorList>
    </citation>
    <scope>NUCLEOTIDE SEQUENCE [LARGE SCALE GENOMIC DNA]</scope>
    <source>
        <strain evidence="1 2">S3.2.2.5</strain>
    </source>
</reference>
<sequence>MGKLDPNVIKITPPTEQIVKIYKVSAFKQAPAGDFEIDLREMEKSGWRLVSVTTIGPTMGALASPPAVTAIYQR</sequence>